<sequence>MNKVKCFRRDRHCCPPCNKAPSEDRAIICARPYLSWLSGSNKHLGLVFF</sequence>
<evidence type="ECO:0000313" key="1">
    <source>
        <dbReference type="EMBL" id="DAD81966.1"/>
    </source>
</evidence>
<protein>
    <submittedName>
        <fullName evidence="1">Uncharacterized protein</fullName>
    </submittedName>
</protein>
<accession>A0A8S5MIC0</accession>
<dbReference type="EMBL" id="BK014910">
    <property type="protein sequence ID" value="DAD81966.1"/>
    <property type="molecule type" value="Genomic_DNA"/>
</dbReference>
<proteinExistence type="predicted"/>
<organism evidence="1">
    <name type="scientific">Siphoviridae sp. ctAvK3</name>
    <dbReference type="NCBI Taxonomy" id="2826184"/>
    <lineage>
        <taxon>Viruses</taxon>
        <taxon>Duplodnaviria</taxon>
        <taxon>Heunggongvirae</taxon>
        <taxon>Uroviricota</taxon>
        <taxon>Caudoviricetes</taxon>
    </lineage>
</organism>
<reference evidence="1" key="1">
    <citation type="journal article" date="2021" name="Proc. Natl. Acad. Sci. U.S.A.">
        <title>A Catalog of Tens of Thousands of Viruses from Human Metagenomes Reveals Hidden Associations with Chronic Diseases.</title>
        <authorList>
            <person name="Tisza M.J."/>
            <person name="Buck C.B."/>
        </authorList>
    </citation>
    <scope>NUCLEOTIDE SEQUENCE</scope>
    <source>
        <strain evidence="1">CtAvK3</strain>
    </source>
</reference>
<name>A0A8S5MIC0_9CAUD</name>